<dbReference type="PANTHER" id="PTHR37836:SF3">
    <property type="entry name" value="ENDOGLUCANASE"/>
    <property type="match status" value="1"/>
</dbReference>
<dbReference type="InterPro" id="IPR024749">
    <property type="entry name" value="Collagen-bd_put"/>
</dbReference>
<evidence type="ECO:0000259" key="2">
    <source>
        <dbReference type="Pfam" id="PF13204"/>
    </source>
</evidence>
<dbReference type="RefSeq" id="WP_221290410.1">
    <property type="nucleotide sequence ID" value="NZ_JACHGW010000009.1"/>
</dbReference>
<dbReference type="Pfam" id="PF12904">
    <property type="entry name" value="Collagen_bind_2"/>
    <property type="match status" value="1"/>
</dbReference>
<dbReference type="Gene3D" id="3.20.20.80">
    <property type="entry name" value="Glycosidases"/>
    <property type="match status" value="1"/>
</dbReference>
<dbReference type="InterPro" id="IPR025277">
    <property type="entry name" value="Apiosidase-like_cat_dom"/>
</dbReference>
<feature type="domain" description="Apiosidase-like catalytic" evidence="2">
    <location>
        <begin position="7"/>
        <end position="327"/>
    </location>
</feature>
<evidence type="ECO:0000313" key="4">
    <source>
        <dbReference type="Proteomes" id="UP000520814"/>
    </source>
</evidence>
<dbReference type="PANTHER" id="PTHR37836">
    <property type="entry name" value="LMO1036 PROTEIN"/>
    <property type="match status" value="1"/>
</dbReference>
<dbReference type="SUPFAM" id="SSF51445">
    <property type="entry name" value="(Trans)glycosidases"/>
    <property type="match status" value="1"/>
</dbReference>
<keyword evidence="4" id="KW-1185">Reference proteome</keyword>
<dbReference type="Pfam" id="PF13204">
    <property type="entry name" value="Apiosidase"/>
    <property type="match status" value="1"/>
</dbReference>
<reference evidence="3 4" key="1">
    <citation type="submission" date="2020-08" db="EMBL/GenBank/DDBJ databases">
        <title>Genomic Encyclopedia of Type Strains, Phase IV (KMG-IV): sequencing the most valuable type-strain genomes for metagenomic binning, comparative biology and taxonomic classification.</title>
        <authorList>
            <person name="Goeker M."/>
        </authorList>
    </citation>
    <scope>NUCLEOTIDE SEQUENCE [LARGE SCALE GENOMIC DNA]</scope>
    <source>
        <strain evidence="3 4">DSM 23562</strain>
    </source>
</reference>
<dbReference type="Proteomes" id="UP000520814">
    <property type="component" value="Unassembled WGS sequence"/>
</dbReference>
<dbReference type="InterPro" id="IPR017853">
    <property type="entry name" value="GH"/>
</dbReference>
<protein>
    <recommendedName>
        <fullName evidence="5">DUF4038 domain-containing protein</fullName>
    </recommendedName>
</protein>
<feature type="domain" description="Putative collagen-binding" evidence="1">
    <location>
        <begin position="330"/>
        <end position="421"/>
    </location>
</feature>
<sequence>MMRLKVSENRRFLAYEDNRPFFYLGDTAWELFHRLNREEADIYLKDRAAKGFTVIQAVALAELDGLHTPNPYGHIPLQNDDPTKPNEDYFQHVDYIVDKAASLGLFIAMLPTWGDKWNLKWGKGPEIFTPENARVYGAWLAKRYAQKPIIWVLGGDRPPETAEHKAITRAMAEGIRASVGKTQLISYHTYGGHSSANYYHDDSWLDFNMFQTGHKRDQESWLSISTDYQRTPIKPCMDAEPGYENMPNDLKDAEVRIQTHHCRKYLYGALFAGAHGHTYGCNDIWQMWAPGRQSVIHANLPWSEAIHLPGSGQMHFAKDLLLTRPFFTRIPDQMLIVSDTHSGGSYICATRDSEGTYALVHSAAGLPFTLDLSKLRGPLDAAWFDPRTGASTPISTIEAKGEKEFHPPTQGETQDWVLTLDRSKG</sequence>
<evidence type="ECO:0000313" key="3">
    <source>
        <dbReference type="EMBL" id="MBB6053826.1"/>
    </source>
</evidence>
<dbReference type="AlphaFoldDB" id="A0A7W9SW70"/>
<name>A0A7W9SW70_ARMRO</name>
<proteinExistence type="predicted"/>
<evidence type="ECO:0000259" key="1">
    <source>
        <dbReference type="Pfam" id="PF12904"/>
    </source>
</evidence>
<gene>
    <name evidence="3" type="ORF">HNQ39_005673</name>
</gene>
<dbReference type="EMBL" id="JACHGW010000009">
    <property type="protein sequence ID" value="MBB6053826.1"/>
    <property type="molecule type" value="Genomic_DNA"/>
</dbReference>
<comment type="caution">
    <text evidence="3">The sequence shown here is derived from an EMBL/GenBank/DDBJ whole genome shotgun (WGS) entry which is preliminary data.</text>
</comment>
<accession>A0A7W9SW70</accession>
<organism evidence="3 4">
    <name type="scientific">Armatimonas rosea</name>
    <dbReference type="NCBI Taxonomy" id="685828"/>
    <lineage>
        <taxon>Bacteria</taxon>
        <taxon>Bacillati</taxon>
        <taxon>Armatimonadota</taxon>
        <taxon>Armatimonadia</taxon>
        <taxon>Armatimonadales</taxon>
        <taxon>Armatimonadaceae</taxon>
        <taxon>Armatimonas</taxon>
    </lineage>
</organism>
<evidence type="ECO:0008006" key="5">
    <source>
        <dbReference type="Google" id="ProtNLM"/>
    </source>
</evidence>